<accession>A0A4V1AC73</accession>
<gene>
    <name evidence="5" type="primary">epsM</name>
    <name evidence="5" type="ORF">HPF_22440</name>
</gene>
<dbReference type="Pfam" id="PF00550">
    <property type="entry name" value="PP-binding"/>
    <property type="match status" value="1"/>
</dbReference>
<dbReference type="GO" id="GO:0031177">
    <property type="term" value="F:phosphopantetheine binding"/>
    <property type="evidence" value="ECO:0007669"/>
    <property type="project" value="InterPro"/>
</dbReference>
<proteinExistence type="inferred from homology"/>
<dbReference type="SUPFAM" id="SSF47336">
    <property type="entry name" value="ACP-like"/>
    <property type="match status" value="1"/>
</dbReference>
<name>A0A4V1AC73_HYDPS</name>
<dbReference type="PANTHER" id="PTHR43300">
    <property type="entry name" value="ACETYLTRANSFERASE"/>
    <property type="match status" value="1"/>
</dbReference>
<evidence type="ECO:0000313" key="5">
    <source>
        <dbReference type="EMBL" id="QBM30463.1"/>
    </source>
</evidence>
<dbReference type="SMART" id="SM00823">
    <property type="entry name" value="PKS_PP"/>
    <property type="match status" value="1"/>
</dbReference>
<dbReference type="AlphaFoldDB" id="A0A4V1AC73"/>
<dbReference type="SUPFAM" id="SSF51161">
    <property type="entry name" value="Trimeric LpxA-like enzymes"/>
    <property type="match status" value="1"/>
</dbReference>
<dbReference type="Pfam" id="PF00132">
    <property type="entry name" value="Hexapep"/>
    <property type="match status" value="1"/>
</dbReference>
<dbReference type="RefSeq" id="WP_133157894.1">
    <property type="nucleotide sequence ID" value="NZ_CP037867.1"/>
</dbReference>
<dbReference type="InterPro" id="IPR009081">
    <property type="entry name" value="PP-bd_ACP"/>
</dbReference>
<evidence type="ECO:0000259" key="4">
    <source>
        <dbReference type="PROSITE" id="PS50075"/>
    </source>
</evidence>
<dbReference type="KEGG" id="hpse:HPF_22440"/>
<dbReference type="InterPro" id="IPR050179">
    <property type="entry name" value="Trans_hexapeptide_repeat"/>
</dbReference>
<dbReference type="EC" id="2.3.1.-" evidence="5"/>
<keyword evidence="6" id="KW-1185">Reference proteome</keyword>
<sequence length="340" mass="35303">MKDALFLCGVGNGEGIRLALTVNRTSPRWQRIVLLDDDPSKHGTTRLGLEVAGPISHLAGVDANCSEVVNLVTRTTDGRARAQEKIGQYGIPFTSLIHPGVDLFGAEVASDVTIYPHASVGAEARIGPASVLLIGAVAGHGARIGRGCVVAPNAVINARVTLGDRAYVGSNASILPDLRIGAGATIGANCMVYTDVPEGATAMGVAAQVLSATPHHAPSGSMEAHGLQPDFPDDPSSSIAGAGSAHIEAVITKALVHVLGAGELDRSGNFFELGCNSLKALELAQHLRPLLGRDVQVVDIYRFPTAPALASFLTGGDPAALGMRQAQQRAEMRRQLRSRA</sequence>
<keyword evidence="5" id="KW-0808">Transferase</keyword>
<keyword evidence="3" id="KW-0597">Phosphoprotein</keyword>
<feature type="domain" description="Carrier" evidence="4">
    <location>
        <begin position="242"/>
        <end position="317"/>
    </location>
</feature>
<evidence type="ECO:0000256" key="3">
    <source>
        <dbReference type="ARBA" id="ARBA00022553"/>
    </source>
</evidence>
<organism evidence="5 6">
    <name type="scientific">Hydrogenophaga pseudoflava</name>
    <name type="common">Pseudomonas carboxydoflava</name>
    <dbReference type="NCBI Taxonomy" id="47421"/>
    <lineage>
        <taxon>Bacteria</taxon>
        <taxon>Pseudomonadati</taxon>
        <taxon>Pseudomonadota</taxon>
        <taxon>Betaproteobacteria</taxon>
        <taxon>Burkholderiales</taxon>
        <taxon>Comamonadaceae</taxon>
        <taxon>Hydrogenophaga</taxon>
    </lineage>
</organism>
<dbReference type="GO" id="GO:0016746">
    <property type="term" value="F:acyltransferase activity"/>
    <property type="evidence" value="ECO:0007669"/>
    <property type="project" value="UniProtKB-KW"/>
</dbReference>
<evidence type="ECO:0000313" key="6">
    <source>
        <dbReference type="Proteomes" id="UP000293912"/>
    </source>
</evidence>
<dbReference type="Proteomes" id="UP000293912">
    <property type="component" value="Chromosome"/>
</dbReference>
<protein>
    <submittedName>
        <fullName evidence="5">Acetyltransferase EpsM</fullName>
        <ecNumber evidence="5">2.3.1.-</ecNumber>
    </submittedName>
</protein>
<dbReference type="Gene3D" id="1.10.1200.10">
    <property type="entry name" value="ACP-like"/>
    <property type="match status" value="1"/>
</dbReference>
<dbReference type="InterPro" id="IPR011004">
    <property type="entry name" value="Trimer_LpxA-like_sf"/>
</dbReference>
<reference evidence="5 6" key="1">
    <citation type="submission" date="2019-03" db="EMBL/GenBank/DDBJ databases">
        <authorList>
            <person name="Sebastian G."/>
            <person name="Baumann P."/>
            <person name="Ruckert C."/>
            <person name="Kalinowski J."/>
            <person name="Nebel B."/>
            <person name="Takors R."/>
            <person name="Blombach B."/>
        </authorList>
    </citation>
    <scope>NUCLEOTIDE SEQUENCE [LARGE SCALE GENOMIC DNA]</scope>
    <source>
        <strain evidence="5 6">DSM 1084</strain>
    </source>
</reference>
<dbReference type="PROSITE" id="PS50075">
    <property type="entry name" value="CARRIER"/>
    <property type="match status" value="1"/>
</dbReference>
<dbReference type="InterPro" id="IPR001451">
    <property type="entry name" value="Hexapep"/>
</dbReference>
<dbReference type="InterPro" id="IPR020806">
    <property type="entry name" value="PKS_PP-bd"/>
</dbReference>
<evidence type="ECO:0000256" key="1">
    <source>
        <dbReference type="ARBA" id="ARBA00007274"/>
    </source>
</evidence>
<dbReference type="Gene3D" id="2.160.10.10">
    <property type="entry name" value="Hexapeptide repeat proteins"/>
    <property type="match status" value="2"/>
</dbReference>
<dbReference type="EMBL" id="CP037867">
    <property type="protein sequence ID" value="QBM30463.1"/>
    <property type="molecule type" value="Genomic_DNA"/>
</dbReference>
<dbReference type="InterPro" id="IPR036736">
    <property type="entry name" value="ACP-like_sf"/>
</dbReference>
<comment type="similarity">
    <text evidence="1">Belongs to the transferase hexapeptide repeat family.</text>
</comment>
<evidence type="ECO:0000256" key="2">
    <source>
        <dbReference type="ARBA" id="ARBA00022450"/>
    </source>
</evidence>
<keyword evidence="2" id="KW-0596">Phosphopantetheine</keyword>
<keyword evidence="5" id="KW-0012">Acyltransferase</keyword>